<dbReference type="PROSITE" id="PS01066">
    <property type="entry name" value="UPP_SYNTHASE"/>
    <property type="match status" value="1"/>
</dbReference>
<protein>
    <recommendedName>
        <fullName evidence="5">Alkyl transferase</fullName>
        <ecNumber evidence="5">2.5.1.-</ecNumber>
    </recommendedName>
</protein>
<dbReference type="Proteomes" id="UP000218231">
    <property type="component" value="Unassembled WGS sequence"/>
</dbReference>
<dbReference type="SUPFAM" id="SSF64005">
    <property type="entry name" value="Undecaprenyl diphosphate synthase"/>
    <property type="match status" value="1"/>
</dbReference>
<gene>
    <name evidence="6" type="ORF">WR25_14116</name>
</gene>
<dbReference type="GO" id="GO:0005783">
    <property type="term" value="C:endoplasmic reticulum"/>
    <property type="evidence" value="ECO:0007669"/>
    <property type="project" value="TreeGrafter"/>
</dbReference>
<evidence type="ECO:0000313" key="7">
    <source>
        <dbReference type="Proteomes" id="UP000218231"/>
    </source>
</evidence>
<dbReference type="NCBIfam" id="TIGR00055">
    <property type="entry name" value="uppS"/>
    <property type="match status" value="1"/>
</dbReference>
<dbReference type="OrthoDB" id="4173905at2759"/>
<comment type="caution">
    <text evidence="6">The sequence shown here is derived from an EMBL/GenBank/DDBJ whole genome shotgun (WGS) entry which is preliminary data.</text>
</comment>
<proteinExistence type="inferred from homology"/>
<dbReference type="STRING" id="2018661.A0A2A2KPJ1"/>
<dbReference type="Gene3D" id="3.40.1180.10">
    <property type="entry name" value="Decaprenyl diphosphate synthase-like"/>
    <property type="match status" value="1"/>
</dbReference>
<dbReference type="InterPro" id="IPR001441">
    <property type="entry name" value="UPP_synth-like"/>
</dbReference>
<name>A0A2A2KPJ1_9BILA</name>
<dbReference type="InterPro" id="IPR036424">
    <property type="entry name" value="UPP_synth-like_sf"/>
</dbReference>
<keyword evidence="7" id="KW-1185">Reference proteome</keyword>
<dbReference type="HAMAP" id="MF_01139">
    <property type="entry name" value="ISPT"/>
    <property type="match status" value="1"/>
</dbReference>
<dbReference type="PANTHER" id="PTHR10291">
    <property type="entry name" value="DEHYDRODOLICHYL DIPHOSPHATE SYNTHASE FAMILY MEMBER"/>
    <property type="match status" value="1"/>
</dbReference>
<accession>A0A2A2KPJ1</accession>
<evidence type="ECO:0000256" key="2">
    <source>
        <dbReference type="ARBA" id="ARBA00022679"/>
    </source>
</evidence>
<evidence type="ECO:0000256" key="4">
    <source>
        <dbReference type="ARBA" id="ARBA00047353"/>
    </source>
</evidence>
<keyword evidence="3" id="KW-0460">Magnesium</keyword>
<dbReference type="InterPro" id="IPR018520">
    <property type="entry name" value="UPP_synth-like_CS"/>
</dbReference>
<evidence type="ECO:0000256" key="1">
    <source>
        <dbReference type="ARBA" id="ARBA00005432"/>
    </source>
</evidence>
<evidence type="ECO:0000256" key="5">
    <source>
        <dbReference type="RuleBase" id="RU363018"/>
    </source>
</evidence>
<dbReference type="CDD" id="cd00475">
    <property type="entry name" value="Cis_IPPS"/>
    <property type="match status" value="1"/>
</dbReference>
<dbReference type="GO" id="GO:0016094">
    <property type="term" value="P:polyprenol biosynthetic process"/>
    <property type="evidence" value="ECO:0007669"/>
    <property type="project" value="TreeGrafter"/>
</dbReference>
<dbReference type="PANTHER" id="PTHR10291:SF43">
    <property type="entry name" value="DEHYDRODOLICHYL DIPHOSPHATE SYNTHASE COMPLEX SUBUNIT DHDDS"/>
    <property type="match status" value="1"/>
</dbReference>
<evidence type="ECO:0000256" key="3">
    <source>
        <dbReference type="ARBA" id="ARBA00022842"/>
    </source>
</evidence>
<dbReference type="FunFam" id="3.40.1180.10:FF:000005">
    <property type="entry name" value="Alkyl transferase"/>
    <property type="match status" value="1"/>
</dbReference>
<sequence>MLDELFTDPTEIRKGFEWWHIPLQKIITSGQIPRHVAFIMDGNRRFARKTDLESIQRGHEKGCEQMFKILGWCHEIGIKEVTLYSFSIENFKRSNEEVNGLMQLTEKILTKLVKQKERMETAQIRYRVYGNMTMLSPNLRELVGRLQRMTKHYAKGQVNFCFAYTAQDDMNRAFEWIRKGVEKGLIQKNQIDEWLISRCLDTAGSEPDLLIRTSGELRLSDFLLWQCSNCHVYFDEDLWPEFNFVNLCKAILSYQMNIAKIDRISKVLICKSYDSKMFEDLKEFLEWMDEEKKRQTELIE</sequence>
<dbReference type="GO" id="GO:1904423">
    <property type="term" value="C:dehydrodolichyl diphosphate synthase complex"/>
    <property type="evidence" value="ECO:0007669"/>
    <property type="project" value="TreeGrafter"/>
</dbReference>
<evidence type="ECO:0000313" key="6">
    <source>
        <dbReference type="EMBL" id="PAV75852.1"/>
    </source>
</evidence>
<dbReference type="EC" id="2.5.1.-" evidence="5"/>
<reference evidence="6 7" key="1">
    <citation type="journal article" date="2017" name="Curr. Biol.">
        <title>Genome architecture and evolution of a unichromosomal asexual nematode.</title>
        <authorList>
            <person name="Fradin H."/>
            <person name="Zegar C."/>
            <person name="Gutwein M."/>
            <person name="Lucas J."/>
            <person name="Kovtun M."/>
            <person name="Corcoran D."/>
            <person name="Baugh L.R."/>
            <person name="Kiontke K."/>
            <person name="Gunsalus K."/>
            <person name="Fitch D.H."/>
            <person name="Piano F."/>
        </authorList>
    </citation>
    <scope>NUCLEOTIDE SEQUENCE [LARGE SCALE GENOMIC DNA]</scope>
    <source>
        <strain evidence="6">PF1309</strain>
    </source>
</reference>
<dbReference type="EMBL" id="LIAE01008026">
    <property type="protein sequence ID" value="PAV75852.1"/>
    <property type="molecule type" value="Genomic_DNA"/>
</dbReference>
<dbReference type="Pfam" id="PF01255">
    <property type="entry name" value="Prenyltransf"/>
    <property type="match status" value="1"/>
</dbReference>
<comment type="catalytic activity">
    <reaction evidence="4">
        <text>n isopentenyl diphosphate + (2E,6E)-farnesyl diphosphate = a di-trans,poly-cis-polyprenyl diphosphate + n diphosphate</text>
        <dbReference type="Rhea" id="RHEA:53008"/>
        <dbReference type="Rhea" id="RHEA-COMP:19494"/>
        <dbReference type="ChEBI" id="CHEBI:33019"/>
        <dbReference type="ChEBI" id="CHEBI:128769"/>
        <dbReference type="ChEBI" id="CHEBI:136960"/>
        <dbReference type="ChEBI" id="CHEBI:175763"/>
        <dbReference type="EC" id="2.5.1.87"/>
    </reaction>
</comment>
<organism evidence="6 7">
    <name type="scientific">Diploscapter pachys</name>
    <dbReference type="NCBI Taxonomy" id="2018661"/>
    <lineage>
        <taxon>Eukaryota</taxon>
        <taxon>Metazoa</taxon>
        <taxon>Ecdysozoa</taxon>
        <taxon>Nematoda</taxon>
        <taxon>Chromadorea</taxon>
        <taxon>Rhabditida</taxon>
        <taxon>Rhabditina</taxon>
        <taxon>Rhabditomorpha</taxon>
        <taxon>Rhabditoidea</taxon>
        <taxon>Rhabditidae</taxon>
        <taxon>Diploscapter</taxon>
    </lineage>
</organism>
<dbReference type="AlphaFoldDB" id="A0A2A2KPJ1"/>
<comment type="similarity">
    <text evidence="1 5">Belongs to the UPP synthase family.</text>
</comment>
<dbReference type="GO" id="GO:0045547">
    <property type="term" value="F:ditrans,polycis-polyprenyl diphosphate synthase [(2E,6E)-farnesyl diphosphate specific] activity"/>
    <property type="evidence" value="ECO:0007669"/>
    <property type="project" value="UniProtKB-EC"/>
</dbReference>
<keyword evidence="2 5" id="KW-0808">Transferase</keyword>